<keyword evidence="2" id="KW-0812">Transmembrane</keyword>
<evidence type="ECO:0000313" key="4">
    <source>
        <dbReference type="Proteomes" id="UP001642405"/>
    </source>
</evidence>
<feature type="compositionally biased region" description="Basic and acidic residues" evidence="1">
    <location>
        <begin position="265"/>
        <end position="277"/>
    </location>
</feature>
<dbReference type="Pfam" id="PF10445">
    <property type="entry name" value="DUF2456"/>
    <property type="match status" value="1"/>
</dbReference>
<keyword evidence="2" id="KW-0472">Membrane</keyword>
<dbReference type="Proteomes" id="UP001642405">
    <property type="component" value="Unassembled WGS sequence"/>
</dbReference>
<evidence type="ECO:0000256" key="2">
    <source>
        <dbReference type="SAM" id="Phobius"/>
    </source>
</evidence>
<reference evidence="3 4" key="1">
    <citation type="submission" date="2024-01" db="EMBL/GenBank/DDBJ databases">
        <authorList>
            <person name="Allen C."/>
            <person name="Tagirdzhanova G."/>
        </authorList>
    </citation>
    <scope>NUCLEOTIDE SEQUENCE [LARGE SCALE GENOMIC DNA]</scope>
</reference>
<feature type="transmembrane region" description="Helical" evidence="2">
    <location>
        <begin position="349"/>
        <end position="372"/>
    </location>
</feature>
<feature type="region of interest" description="Disordered" evidence="1">
    <location>
        <begin position="48"/>
        <end position="86"/>
    </location>
</feature>
<feature type="region of interest" description="Disordered" evidence="1">
    <location>
        <begin position="253"/>
        <end position="277"/>
    </location>
</feature>
<feature type="transmembrane region" description="Helical" evidence="2">
    <location>
        <begin position="194"/>
        <end position="216"/>
    </location>
</feature>
<comment type="caution">
    <text evidence="3">The sequence shown here is derived from an EMBL/GenBank/DDBJ whole genome shotgun (WGS) entry which is preliminary data.</text>
</comment>
<protein>
    <submittedName>
        <fullName evidence="3">Uncharacterized protein</fullName>
    </submittedName>
</protein>
<dbReference type="InterPro" id="IPR018852">
    <property type="entry name" value="DUF2456"/>
</dbReference>
<dbReference type="PANTHER" id="PTHR28297:SF1">
    <property type="entry name" value="FUNGAL PROTEIN"/>
    <property type="match status" value="1"/>
</dbReference>
<feature type="transmembrane region" description="Helical" evidence="2">
    <location>
        <begin position="148"/>
        <end position="174"/>
    </location>
</feature>
<keyword evidence="2" id="KW-1133">Transmembrane helix</keyword>
<feature type="transmembrane region" description="Helical" evidence="2">
    <location>
        <begin position="305"/>
        <end position="329"/>
    </location>
</feature>
<proteinExistence type="predicted"/>
<organism evidence="3 4">
    <name type="scientific">Sporothrix curviconia</name>
    <dbReference type="NCBI Taxonomy" id="1260050"/>
    <lineage>
        <taxon>Eukaryota</taxon>
        <taxon>Fungi</taxon>
        <taxon>Dikarya</taxon>
        <taxon>Ascomycota</taxon>
        <taxon>Pezizomycotina</taxon>
        <taxon>Sordariomycetes</taxon>
        <taxon>Sordariomycetidae</taxon>
        <taxon>Ophiostomatales</taxon>
        <taxon>Ophiostomataceae</taxon>
        <taxon>Sporothrix</taxon>
    </lineage>
</organism>
<accession>A0ABP0AVL4</accession>
<gene>
    <name evidence="3" type="ORF">SCUCBS95973_001044</name>
</gene>
<sequence>MKWHRNPFFHTAVMPPSVAPSALASTRPSADLDGATAAAARAAAARGNASASARPSTDLLQPPAGATPGAVSGSGPSGRPSMTLGRPSITIAEPERQHQHDPSQHLAPHGILAEAANRVAQGKSRRRKKTPKLTICEPSDHLTPYQTFYIFGLDGLGAFLLSGGINFAIAYAMYKTIDTEKSPIRVFQFPNTLAGDATVTIFIQCVITWFIELVLVNRDLRSGHIQPIGFIREPQNALLRWFLLLDRRPSAAATDSPVEGATSDDDLRRPLSAPHDPENCHCEQHREQYEIGSWKHWAVFLVSQLIRALMVGVLMWFLMWGPSIGILIAVGDHRGNDWWFDGTSWAPPIFKLVFGGVLALLTTPPFAAFWLVRCGWAVQANQRHLDASAAIAAGEPAESATV</sequence>
<keyword evidence="4" id="KW-1185">Reference proteome</keyword>
<evidence type="ECO:0000313" key="3">
    <source>
        <dbReference type="EMBL" id="CAK7211176.1"/>
    </source>
</evidence>
<dbReference type="PANTHER" id="PTHR28297">
    <property type="entry name" value="FUNGAL PROTEIN"/>
    <property type="match status" value="1"/>
</dbReference>
<dbReference type="EMBL" id="CAWUHB010000003">
    <property type="protein sequence ID" value="CAK7211176.1"/>
    <property type="molecule type" value="Genomic_DNA"/>
</dbReference>
<evidence type="ECO:0000256" key="1">
    <source>
        <dbReference type="SAM" id="MobiDB-lite"/>
    </source>
</evidence>
<name>A0ABP0AVL4_9PEZI</name>